<gene>
    <name evidence="1" type="ORF">A3860_26935</name>
</gene>
<accession>A0A1V9FWA4</accession>
<keyword evidence="2" id="KW-1185">Reference proteome</keyword>
<name>A0A1V9FWA4_9BACT</name>
<sequence>MVNQLSAYEAYSIGTRMIQALDKLNTWFQNLKTWFIYCYGIDDTFFMADHLCLGHYIGQQRNPFTTSFPEAHHRFWKSPPHTKKSGVGNDVFLGC</sequence>
<organism evidence="1 2">
    <name type="scientific">Niastella vici</name>
    <dbReference type="NCBI Taxonomy" id="1703345"/>
    <lineage>
        <taxon>Bacteria</taxon>
        <taxon>Pseudomonadati</taxon>
        <taxon>Bacteroidota</taxon>
        <taxon>Chitinophagia</taxon>
        <taxon>Chitinophagales</taxon>
        <taxon>Chitinophagaceae</taxon>
        <taxon>Niastella</taxon>
    </lineage>
</organism>
<protein>
    <submittedName>
        <fullName evidence="1">Uncharacterized protein</fullName>
    </submittedName>
</protein>
<proteinExistence type="predicted"/>
<comment type="caution">
    <text evidence="1">The sequence shown here is derived from an EMBL/GenBank/DDBJ whole genome shotgun (WGS) entry which is preliminary data.</text>
</comment>
<evidence type="ECO:0000313" key="1">
    <source>
        <dbReference type="EMBL" id="OQP62649.1"/>
    </source>
</evidence>
<dbReference type="EMBL" id="LVYD01000049">
    <property type="protein sequence ID" value="OQP62649.1"/>
    <property type="molecule type" value="Genomic_DNA"/>
</dbReference>
<evidence type="ECO:0000313" key="2">
    <source>
        <dbReference type="Proteomes" id="UP000192796"/>
    </source>
</evidence>
<dbReference type="STRING" id="1703345.A3860_26935"/>
<reference evidence="1 2" key="1">
    <citation type="submission" date="2016-03" db="EMBL/GenBank/DDBJ databases">
        <title>Niastella vici sp. nov., isolated from farmland soil.</title>
        <authorList>
            <person name="Chen L."/>
            <person name="Wang D."/>
            <person name="Yang S."/>
            <person name="Wang G."/>
        </authorList>
    </citation>
    <scope>NUCLEOTIDE SEQUENCE [LARGE SCALE GENOMIC DNA]</scope>
    <source>
        <strain evidence="1 2">DJ57</strain>
    </source>
</reference>
<dbReference type="AlphaFoldDB" id="A0A1V9FWA4"/>
<dbReference type="Proteomes" id="UP000192796">
    <property type="component" value="Unassembled WGS sequence"/>
</dbReference>